<dbReference type="RefSeq" id="WP_249321434.1">
    <property type="nucleotide sequence ID" value="NZ_CP060632.1"/>
</dbReference>
<evidence type="ECO:0000259" key="1">
    <source>
        <dbReference type="Pfam" id="PF00814"/>
    </source>
</evidence>
<dbReference type="SUPFAM" id="SSF53067">
    <property type="entry name" value="Actin-like ATPase domain"/>
    <property type="match status" value="2"/>
</dbReference>
<proteinExistence type="predicted"/>
<dbReference type="InterPro" id="IPR022496">
    <property type="entry name" value="T6A_TsaB"/>
</dbReference>
<dbReference type="AlphaFoldDB" id="A0A7G9FNC5"/>
<dbReference type="NCBIfam" id="TIGR03725">
    <property type="entry name" value="T6A_YeaZ"/>
    <property type="match status" value="1"/>
</dbReference>
<dbReference type="Pfam" id="PF00814">
    <property type="entry name" value="TsaD"/>
    <property type="match status" value="1"/>
</dbReference>
<dbReference type="InterPro" id="IPR043129">
    <property type="entry name" value="ATPase_NBD"/>
</dbReference>
<dbReference type="PANTHER" id="PTHR11735:SF11">
    <property type="entry name" value="TRNA THREONYLCARBAMOYLADENOSINE BIOSYNTHESIS PROTEIN TSAB"/>
    <property type="match status" value="1"/>
</dbReference>
<dbReference type="Gene3D" id="3.30.420.40">
    <property type="match status" value="2"/>
</dbReference>
<dbReference type="EMBL" id="CP060632">
    <property type="protein sequence ID" value="QNM00057.1"/>
    <property type="molecule type" value="Genomic_DNA"/>
</dbReference>
<dbReference type="Proteomes" id="UP000515819">
    <property type="component" value="Chromosome"/>
</dbReference>
<dbReference type="CDD" id="cd24032">
    <property type="entry name" value="ASKHA_NBD_TsaB"/>
    <property type="match status" value="1"/>
</dbReference>
<keyword evidence="2" id="KW-0808">Transferase</keyword>
<keyword evidence="3" id="KW-1185">Reference proteome</keyword>
<protein>
    <submittedName>
        <fullName evidence="2">tRNA (Adenosine(37)-N6)-threonylcarbamoyltransferase complex dimerization subunit type 1 TsaB</fullName>
    </submittedName>
</protein>
<evidence type="ECO:0000313" key="2">
    <source>
        <dbReference type="EMBL" id="QNM00057.1"/>
    </source>
</evidence>
<dbReference type="GO" id="GO:0016740">
    <property type="term" value="F:transferase activity"/>
    <property type="evidence" value="ECO:0007669"/>
    <property type="project" value="UniProtKB-KW"/>
</dbReference>
<feature type="domain" description="Gcp-like" evidence="1">
    <location>
        <begin position="32"/>
        <end position="226"/>
    </location>
</feature>
<name>A0A7G9FNC5_9FIRM</name>
<reference evidence="2 3" key="1">
    <citation type="submission" date="2020-08" db="EMBL/GenBank/DDBJ databases">
        <authorList>
            <person name="Liu C."/>
            <person name="Sun Q."/>
        </authorList>
    </citation>
    <scope>NUCLEOTIDE SEQUENCE [LARGE SCALE GENOMIC DNA]</scope>
    <source>
        <strain evidence="2 3">NSJ-4</strain>
    </source>
</reference>
<dbReference type="InterPro" id="IPR000905">
    <property type="entry name" value="Gcp-like_dom"/>
</dbReference>
<evidence type="ECO:0000313" key="3">
    <source>
        <dbReference type="Proteomes" id="UP000515819"/>
    </source>
</evidence>
<dbReference type="PANTHER" id="PTHR11735">
    <property type="entry name" value="TRNA N6-ADENOSINE THREONYLCARBAMOYLTRANSFERASE"/>
    <property type="match status" value="1"/>
</dbReference>
<organism evidence="2 3">
    <name type="scientific">Wujia chipingensis</name>
    <dbReference type="NCBI Taxonomy" id="2763670"/>
    <lineage>
        <taxon>Bacteria</taxon>
        <taxon>Bacillati</taxon>
        <taxon>Bacillota</taxon>
        <taxon>Clostridia</taxon>
        <taxon>Lachnospirales</taxon>
        <taxon>Lachnospiraceae</taxon>
        <taxon>Wujia</taxon>
    </lineage>
</organism>
<accession>A0A7G9FNC5</accession>
<dbReference type="GO" id="GO:0002949">
    <property type="term" value="P:tRNA threonylcarbamoyladenosine modification"/>
    <property type="evidence" value="ECO:0007669"/>
    <property type="project" value="InterPro"/>
</dbReference>
<dbReference type="KEGG" id="wcp:H9Q76_01720"/>
<gene>
    <name evidence="2" type="primary">tsaB</name>
    <name evidence="2" type="ORF">H9Q76_01720</name>
</gene>
<sequence>MRILGVDSSGMVASVALVEDDLLVAEYSVNYKKTHSQTLLPMLDEIVKMTELDLNTIDAIAVAAGPGSFTGLRIGAATVKGLGLALEKPVISVPTCHGLAYNLWGNDKLICPIMDARRSQVYTGIYEFAKDGMQVFLDQSAMDIRALAEKLNAMGREVIFLGDGCPVYASVLAECMQVPYAFAPAHLNRQRASAVASLGAEYFKQGKQEPADDLIPIYLRKSQAEREREEKLAAEGQA</sequence>
<dbReference type="GO" id="GO:0005829">
    <property type="term" value="C:cytosol"/>
    <property type="evidence" value="ECO:0007669"/>
    <property type="project" value="TreeGrafter"/>
</dbReference>